<evidence type="ECO:0000256" key="8">
    <source>
        <dbReference type="ARBA" id="ARBA00023235"/>
    </source>
</evidence>
<keyword evidence="5" id="KW-0597">Phosphoprotein</keyword>
<dbReference type="InterPro" id="IPR005841">
    <property type="entry name" value="Alpha-D-phosphohexomutase_SF"/>
</dbReference>
<dbReference type="SUPFAM" id="SSF53738">
    <property type="entry name" value="Phosphoglucomutase, first 3 domains"/>
    <property type="match status" value="3"/>
</dbReference>
<gene>
    <name evidence="10" type="ORF">IMCC3088_1279</name>
</gene>
<evidence type="ECO:0000313" key="10">
    <source>
        <dbReference type="EMBL" id="EGG30967.1"/>
    </source>
</evidence>
<evidence type="ECO:0000256" key="5">
    <source>
        <dbReference type="ARBA" id="ARBA00022553"/>
    </source>
</evidence>
<keyword evidence="11" id="KW-1185">Reference proteome</keyword>
<accession>F3KYB1</accession>
<dbReference type="InterPro" id="IPR016055">
    <property type="entry name" value="A-D-PHexomutase_a/b/a-I/II/III"/>
</dbReference>
<dbReference type="GO" id="GO:0000287">
    <property type="term" value="F:magnesium ion binding"/>
    <property type="evidence" value="ECO:0007669"/>
    <property type="project" value="InterPro"/>
</dbReference>
<dbReference type="PANTHER" id="PTHR22573:SF2">
    <property type="entry name" value="PHOSPHOGLUCOMUTASE"/>
    <property type="match status" value="1"/>
</dbReference>
<dbReference type="InterPro" id="IPR005844">
    <property type="entry name" value="A-D-PHexomutase_a/b/a-I"/>
</dbReference>
<protein>
    <recommendedName>
        <fullName evidence="4">phosphoglucomutase (alpha-D-glucose-1,6-bisphosphate-dependent)</fullName>
        <ecNumber evidence="4">5.4.2.2</ecNumber>
    </recommendedName>
</protein>
<evidence type="ECO:0000256" key="9">
    <source>
        <dbReference type="RuleBase" id="RU004326"/>
    </source>
</evidence>
<dbReference type="InterPro" id="IPR036900">
    <property type="entry name" value="A-D-PHexomutase_C_sf"/>
</dbReference>
<evidence type="ECO:0000256" key="4">
    <source>
        <dbReference type="ARBA" id="ARBA00012728"/>
    </source>
</evidence>
<keyword evidence="6 9" id="KW-0479">Metal-binding</keyword>
<dbReference type="InterPro" id="IPR005845">
    <property type="entry name" value="A-D-PHexomutase_a/b/a-II"/>
</dbReference>
<proteinExistence type="inferred from homology"/>
<evidence type="ECO:0000256" key="6">
    <source>
        <dbReference type="ARBA" id="ARBA00022723"/>
    </source>
</evidence>
<dbReference type="Pfam" id="PF02878">
    <property type="entry name" value="PGM_PMM_I"/>
    <property type="match status" value="1"/>
</dbReference>
<dbReference type="OrthoDB" id="9803322at2"/>
<dbReference type="GO" id="GO:0005829">
    <property type="term" value="C:cytosol"/>
    <property type="evidence" value="ECO:0007669"/>
    <property type="project" value="TreeGrafter"/>
</dbReference>
<dbReference type="GO" id="GO:0004614">
    <property type="term" value="F:phosphoglucomutase activity"/>
    <property type="evidence" value="ECO:0007669"/>
    <property type="project" value="UniProtKB-EC"/>
</dbReference>
<evidence type="ECO:0000313" key="11">
    <source>
        <dbReference type="Proteomes" id="UP000005615"/>
    </source>
</evidence>
<dbReference type="PRINTS" id="PR00509">
    <property type="entry name" value="PGMPMM"/>
</dbReference>
<keyword evidence="8" id="KW-0413">Isomerase</keyword>
<dbReference type="EMBL" id="AEIG01000002">
    <property type="protein sequence ID" value="EGG30967.1"/>
    <property type="molecule type" value="Genomic_DNA"/>
</dbReference>
<dbReference type="SUPFAM" id="SSF55957">
    <property type="entry name" value="Phosphoglucomutase, C-terminal domain"/>
    <property type="match status" value="1"/>
</dbReference>
<dbReference type="PANTHER" id="PTHR22573">
    <property type="entry name" value="PHOSPHOHEXOMUTASE FAMILY MEMBER"/>
    <property type="match status" value="1"/>
</dbReference>
<dbReference type="NCBIfam" id="NF005737">
    <property type="entry name" value="PRK07564.1-1"/>
    <property type="match status" value="1"/>
</dbReference>
<dbReference type="InterPro" id="IPR005846">
    <property type="entry name" value="A-D-PHexomutase_a/b/a-III"/>
</dbReference>
<dbReference type="GO" id="GO:0005975">
    <property type="term" value="P:carbohydrate metabolic process"/>
    <property type="evidence" value="ECO:0007669"/>
    <property type="project" value="InterPro"/>
</dbReference>
<dbReference type="FunFam" id="3.40.120.10:FF:000004">
    <property type="entry name" value="Phosphoglucomutase 5"/>
    <property type="match status" value="1"/>
</dbReference>
<dbReference type="EC" id="5.4.2.2" evidence="4"/>
<dbReference type="Proteomes" id="UP000005615">
    <property type="component" value="Unassembled WGS sequence"/>
</dbReference>
<dbReference type="InterPro" id="IPR045244">
    <property type="entry name" value="PGM"/>
</dbReference>
<comment type="caution">
    <text evidence="10">The sequence shown here is derived from an EMBL/GenBank/DDBJ whole genome shotgun (WGS) entry which is preliminary data.</text>
</comment>
<dbReference type="FunFam" id="3.40.120.10:FF:000005">
    <property type="entry name" value="Phosphoglucomutase 5"/>
    <property type="match status" value="1"/>
</dbReference>
<dbReference type="PROSITE" id="PS00710">
    <property type="entry name" value="PGM_PMM"/>
    <property type="match status" value="1"/>
</dbReference>
<comment type="cofactor">
    <cofactor evidence="2">
        <name>Mg(2+)</name>
        <dbReference type="ChEBI" id="CHEBI:18420"/>
    </cofactor>
</comment>
<dbReference type="Pfam" id="PF02879">
    <property type="entry name" value="PGM_PMM_II"/>
    <property type="match status" value="1"/>
</dbReference>
<dbReference type="STRING" id="2518989.IMCC3088_1279"/>
<dbReference type="eggNOG" id="COG0033">
    <property type="taxonomic scope" value="Bacteria"/>
</dbReference>
<dbReference type="FunFam" id="3.30.310.50:FF:000002">
    <property type="entry name" value="Phosphoglucomutase 5"/>
    <property type="match status" value="1"/>
</dbReference>
<dbReference type="AlphaFoldDB" id="F3KYB1"/>
<dbReference type="RefSeq" id="WP_009574388.1">
    <property type="nucleotide sequence ID" value="NZ_AEIG01000002.1"/>
</dbReference>
<dbReference type="InterPro" id="IPR016066">
    <property type="entry name" value="A-D-PHexomutase_CS"/>
</dbReference>
<keyword evidence="7 9" id="KW-0460">Magnesium</keyword>
<organism evidence="10 11">
    <name type="scientific">Aequoribacter fuscus</name>
    <dbReference type="NCBI Taxonomy" id="2518989"/>
    <lineage>
        <taxon>Bacteria</taxon>
        <taxon>Pseudomonadati</taxon>
        <taxon>Pseudomonadota</taxon>
        <taxon>Gammaproteobacteria</taxon>
        <taxon>Cellvibrionales</taxon>
        <taxon>Halieaceae</taxon>
        <taxon>Aequoribacter</taxon>
    </lineage>
</organism>
<evidence type="ECO:0000256" key="2">
    <source>
        <dbReference type="ARBA" id="ARBA00001946"/>
    </source>
</evidence>
<sequence>MTQVVDVTTTQFADQKPGTSGLRKQVSVFQQAHYLENFVQSTFNVIGGGQGKTLVLGGDGRFYNRAAAQTIIHMAAANGFARVIVGQGGILSTPAASAVIRARGADGGLILSASHNPGGPNGDFGIKFNGANGGPAVESMTNAIFEETKVLQRYCTLQDAAETDLDTLGETSLAGTVIEVLDPVAIYADLMEGLFDFEAIKELLTNPRFQLRFDAMHAVTGPYAREILVNRLGAPETSLMNAEPKEDFGGEHPDPNLVHAKDLVDLLNGDEMIAFGAASDGDGDRNMVLGTGFYINPCDSLAVLTANAHLVPGYSGGLAGVARSLPTSRAVDRVAAYLGIEFFETPTGWKFFGNLMDAGRITLCGEESFGTGSSHIREKDGLWAVLFWLNLIAVRAQPARSIVRDHWERFGRDFFSRHDYEGIDSDQANALMQALTSRLESLPGQTFGDLVVARADNFSYRDPVDDSESYNQGIRIVFENDARIVVRLSGTGTSGATLRVYYDQHERDPAYFSVYAQRYLEPLFAASEAILNIQHFTGRDAPDVIT</sequence>
<name>F3KYB1_9GAMM</name>
<dbReference type="Pfam" id="PF24947">
    <property type="entry name" value="PGM1_C_vert_fung"/>
    <property type="match status" value="1"/>
</dbReference>
<comment type="similarity">
    <text evidence="3 9">Belongs to the phosphohexose mutase family.</text>
</comment>
<evidence type="ECO:0000256" key="7">
    <source>
        <dbReference type="ARBA" id="ARBA00022842"/>
    </source>
</evidence>
<dbReference type="Gene3D" id="3.30.310.50">
    <property type="entry name" value="Alpha-D-phosphohexomutase, C-terminal domain"/>
    <property type="match status" value="1"/>
</dbReference>
<evidence type="ECO:0000256" key="3">
    <source>
        <dbReference type="ARBA" id="ARBA00010231"/>
    </source>
</evidence>
<evidence type="ECO:0000256" key="1">
    <source>
        <dbReference type="ARBA" id="ARBA00000443"/>
    </source>
</evidence>
<comment type="catalytic activity">
    <reaction evidence="1">
        <text>alpha-D-glucose 1-phosphate = alpha-D-glucose 6-phosphate</text>
        <dbReference type="Rhea" id="RHEA:23536"/>
        <dbReference type="ChEBI" id="CHEBI:58225"/>
        <dbReference type="ChEBI" id="CHEBI:58601"/>
        <dbReference type="EC" id="5.4.2.2"/>
    </reaction>
</comment>
<dbReference type="Pfam" id="PF02880">
    <property type="entry name" value="PGM_PMM_III"/>
    <property type="match status" value="1"/>
</dbReference>
<dbReference type="Gene3D" id="3.40.120.10">
    <property type="entry name" value="Alpha-D-Glucose-1,6-Bisphosphate, subunit A, domain 3"/>
    <property type="match status" value="3"/>
</dbReference>
<reference evidence="10 11" key="1">
    <citation type="journal article" date="2011" name="J. Bacteriol.">
        <title>Genome sequence of strain IMCC3088, a proteorhodopsin-containing marine bacterium belonging to the OM60/NOR5 clade.</title>
        <authorList>
            <person name="Jang Y."/>
            <person name="Oh H.M."/>
            <person name="Kang I."/>
            <person name="Lee K."/>
            <person name="Yang S.J."/>
            <person name="Cho J.C."/>
        </authorList>
    </citation>
    <scope>NUCLEOTIDE SEQUENCE [LARGE SCALE GENOMIC DNA]</scope>
    <source>
        <strain evidence="10 11">IMCC3088</strain>
    </source>
</reference>